<accession>A0A2M8KNS1</accession>
<dbReference type="AlphaFoldDB" id="A0A2M8KNS1"/>
<proteinExistence type="predicted"/>
<sequence length="185" mass="21050">MGKIFLYIFLIVLLLYPSDVFASKEAGSSASLIQEVQESSIDEYVEKSVKRMVIQIVLEKYNAPLSSEVDGFMNACTNYNLDCYLLPSIAGLESSFGKFTYPESHNPFGWGGGHIMFESWEDGFMTVAKGLSERYVARGADTIETIGPIYAASPTWAQRVRYFHNEFERVEREKTNYFRELTLTK</sequence>
<comment type="caution">
    <text evidence="1">The sequence shown here is derived from an EMBL/GenBank/DDBJ whole genome shotgun (WGS) entry which is preliminary data.</text>
</comment>
<dbReference type="Proteomes" id="UP000230222">
    <property type="component" value="Unassembled WGS sequence"/>
</dbReference>
<reference evidence="2" key="1">
    <citation type="submission" date="2017-09" db="EMBL/GenBank/DDBJ databases">
        <title>Depth-based differentiation of microbial function through sediment-hosted aquifers and enrichment of novel symbionts in the deep terrestrial subsurface.</title>
        <authorList>
            <person name="Probst A.J."/>
            <person name="Ladd B."/>
            <person name="Jarett J.K."/>
            <person name="Geller-Mcgrath D.E."/>
            <person name="Sieber C.M.K."/>
            <person name="Emerson J.B."/>
            <person name="Anantharaman K."/>
            <person name="Thomas B.C."/>
            <person name="Malmstrom R."/>
            <person name="Stieglmeier M."/>
            <person name="Klingl A."/>
            <person name="Woyke T."/>
            <person name="Ryan C.M."/>
            <person name="Banfield J.F."/>
        </authorList>
    </citation>
    <scope>NUCLEOTIDE SEQUENCE [LARGE SCALE GENOMIC DNA]</scope>
</reference>
<name>A0A2M8KNS1_9BACT</name>
<evidence type="ECO:0000313" key="1">
    <source>
        <dbReference type="EMBL" id="PJE61572.1"/>
    </source>
</evidence>
<protein>
    <recommendedName>
        <fullName evidence="3">Mannosyl-glycoprotein endo-beta-N-acetylglucosamidase-like domain-containing protein</fullName>
    </recommendedName>
</protein>
<evidence type="ECO:0008006" key="3">
    <source>
        <dbReference type="Google" id="ProtNLM"/>
    </source>
</evidence>
<dbReference type="EMBL" id="PFEC01000070">
    <property type="protein sequence ID" value="PJE61572.1"/>
    <property type="molecule type" value="Genomic_DNA"/>
</dbReference>
<organism evidence="1 2">
    <name type="scientific">Candidatus Roizmanbacteria bacterium CG10_big_fil_rev_8_21_14_0_10_39_12</name>
    <dbReference type="NCBI Taxonomy" id="1974852"/>
    <lineage>
        <taxon>Bacteria</taxon>
        <taxon>Candidatus Roizmaniibacteriota</taxon>
    </lineage>
</organism>
<gene>
    <name evidence="1" type="ORF">COU87_03910</name>
</gene>
<evidence type="ECO:0000313" key="2">
    <source>
        <dbReference type="Proteomes" id="UP000230222"/>
    </source>
</evidence>